<evidence type="ECO:0000259" key="10">
    <source>
        <dbReference type="SMART" id="SM00790"/>
    </source>
</evidence>
<evidence type="ECO:0000256" key="5">
    <source>
        <dbReference type="ARBA" id="ARBA00023002"/>
    </source>
</evidence>
<keyword evidence="5" id="KW-0560">Oxidoreductase</keyword>
<dbReference type="GO" id="GO:0009055">
    <property type="term" value="F:electron transfer activity"/>
    <property type="evidence" value="ECO:0007669"/>
    <property type="project" value="InterPro"/>
</dbReference>
<name>A0A523YKU8_UNCAE</name>
<dbReference type="Gene3D" id="1.10.569.10">
    <property type="entry name" value="Aldehyde Ferredoxin Oxidoreductase Protein, subunit A, domain 2"/>
    <property type="match status" value="1"/>
</dbReference>
<dbReference type="SUPFAM" id="SSF48310">
    <property type="entry name" value="Aldehyde ferredoxin oxidoreductase, C-terminal domains"/>
    <property type="match status" value="1"/>
</dbReference>
<dbReference type="GO" id="GO:0016625">
    <property type="term" value="F:oxidoreductase activity, acting on the aldehyde or oxo group of donors, iron-sulfur protein as acceptor"/>
    <property type="evidence" value="ECO:0007669"/>
    <property type="project" value="InterPro"/>
</dbReference>
<gene>
    <name evidence="11" type="ORF">E3J33_04185</name>
</gene>
<dbReference type="EMBL" id="SOIJ01000237">
    <property type="protein sequence ID" value="TET92194.1"/>
    <property type="molecule type" value="Genomic_DNA"/>
</dbReference>
<dbReference type="SUPFAM" id="SSF56228">
    <property type="entry name" value="Aldehyde ferredoxin oxidoreductase, N-terminal domain"/>
    <property type="match status" value="1"/>
</dbReference>
<evidence type="ECO:0000256" key="4">
    <source>
        <dbReference type="ARBA" id="ARBA00022723"/>
    </source>
</evidence>
<dbReference type="AlphaFoldDB" id="A0A523YKU8"/>
<accession>A0A523YKU8</accession>
<dbReference type="Pfam" id="PF01314">
    <property type="entry name" value="AFOR_C"/>
    <property type="match status" value="1"/>
</dbReference>
<evidence type="ECO:0000256" key="2">
    <source>
        <dbReference type="ARBA" id="ARBA00011032"/>
    </source>
</evidence>
<evidence type="ECO:0000313" key="12">
    <source>
        <dbReference type="Proteomes" id="UP000316925"/>
    </source>
</evidence>
<keyword evidence="7" id="KW-0411">Iron-sulfur</keyword>
<proteinExistence type="inferred from homology"/>
<keyword evidence="4" id="KW-0479">Metal-binding</keyword>
<feature type="compositionally biased region" description="Basic and acidic residues" evidence="9">
    <location>
        <begin position="570"/>
        <end position="585"/>
    </location>
</feature>
<organism evidence="11 12">
    <name type="scientific">Aerophobetes bacterium</name>
    <dbReference type="NCBI Taxonomy" id="2030807"/>
    <lineage>
        <taxon>Bacteria</taxon>
        <taxon>Candidatus Aerophobota</taxon>
    </lineage>
</organism>
<comment type="caution">
    <text evidence="11">The sequence shown here is derived from an EMBL/GenBank/DDBJ whole genome shotgun (WGS) entry which is preliminary data.</text>
</comment>
<dbReference type="GO" id="GO:0046872">
    <property type="term" value="F:metal ion binding"/>
    <property type="evidence" value="ECO:0007669"/>
    <property type="project" value="UniProtKB-KW"/>
</dbReference>
<dbReference type="Gene3D" id="3.60.9.10">
    <property type="entry name" value="Aldehyde ferredoxin oxidoreductase, N-terminal domain"/>
    <property type="match status" value="1"/>
</dbReference>
<sequence>MRKGRDGEESMLKYGYGGRVLRIDLTERRFRIEPLDSSWIRPVIGGRAANTKRLFEELNPDCDPLGPDNILIFGIGPLTGSLLPASAYYTVTAKSPLTGILGDSAAGGQFGAEMKLTGFDQIIITGKADSFLYLMVTESGVEFVDCPECKGKTIIETTEAIRKEKKDYSIQVAAIGPAGENLVLFSSIVSSGNRVNGRAGMGAVMGSKNLKALAVRGALSLEVADPLVFLSEVEKIEKAILSHNEYQKRYKMGTTMLMKDLNNIGILPTKHFQEGVCKYVDEISGQKLAKSYKVKNKACFNCHLPCSRYYVVDDHEAEGPEFETLCSFTSRLGSRNLPFALEMNAYLNQMGLDSISTGEVIGWIIECQEKELIHPDDLDGLSITWGETDKIREVVEMITWRRGIGNKLADGAKILSESFDEEAQKLVMHVKGLDMICGDPRGIKAYGLTYAIASRGSDHLRAEPYFELTNRKEEAKRRFGTEKAADRLAEEGKAALVTYSEKIALLTDSLTMCKNIGLCMDILNLENISALLKAGTGIDYSPEYLKKILGDSIDRDFKLNRRFGTKREDDTLPERFQKEPLHEGPTKGSTVDIQRMVDEYYKIHKWER</sequence>
<protein>
    <submittedName>
        <fullName evidence="11">Aldehyde:ferredoxin oxidoreductase</fullName>
    </submittedName>
</protein>
<evidence type="ECO:0000256" key="8">
    <source>
        <dbReference type="ARBA" id="ARBA00049934"/>
    </source>
</evidence>
<evidence type="ECO:0000313" key="11">
    <source>
        <dbReference type="EMBL" id="TET92194.1"/>
    </source>
</evidence>
<dbReference type="SMART" id="SM00790">
    <property type="entry name" value="AFOR_N"/>
    <property type="match status" value="1"/>
</dbReference>
<evidence type="ECO:0000256" key="6">
    <source>
        <dbReference type="ARBA" id="ARBA00023004"/>
    </source>
</evidence>
<evidence type="ECO:0000256" key="7">
    <source>
        <dbReference type="ARBA" id="ARBA00023014"/>
    </source>
</evidence>
<dbReference type="InterPro" id="IPR013984">
    <property type="entry name" value="Ald_Fedxn_OxRdtase_dom2"/>
</dbReference>
<dbReference type="GO" id="GO:0051539">
    <property type="term" value="F:4 iron, 4 sulfur cluster binding"/>
    <property type="evidence" value="ECO:0007669"/>
    <property type="project" value="UniProtKB-KW"/>
</dbReference>
<dbReference type="InterPro" id="IPR001203">
    <property type="entry name" value="OxRdtase_Ald_Fedxn_C"/>
</dbReference>
<keyword evidence="3" id="KW-0004">4Fe-4S</keyword>
<dbReference type="PANTHER" id="PTHR30038">
    <property type="entry name" value="ALDEHYDE FERREDOXIN OXIDOREDUCTASE"/>
    <property type="match status" value="1"/>
</dbReference>
<comment type="cofactor">
    <cofactor evidence="1">
        <name>[4Fe-4S] cluster</name>
        <dbReference type="ChEBI" id="CHEBI:49883"/>
    </cofactor>
</comment>
<dbReference type="InterPro" id="IPR013983">
    <property type="entry name" value="Ald_Fedxn_OxRdtase_N"/>
</dbReference>
<evidence type="ECO:0000256" key="3">
    <source>
        <dbReference type="ARBA" id="ARBA00022485"/>
    </source>
</evidence>
<dbReference type="Gene3D" id="1.10.599.10">
    <property type="entry name" value="Aldehyde Ferredoxin Oxidoreductase Protein, subunit A, domain 3"/>
    <property type="match status" value="1"/>
</dbReference>
<dbReference type="InterPro" id="IPR036503">
    <property type="entry name" value="Ald_Fedxn_OxRdtase_N_sf"/>
</dbReference>
<keyword evidence="6" id="KW-0408">Iron</keyword>
<feature type="region of interest" description="Disordered" evidence="9">
    <location>
        <begin position="570"/>
        <end position="589"/>
    </location>
</feature>
<reference evidence="11 12" key="1">
    <citation type="submission" date="2019-03" db="EMBL/GenBank/DDBJ databases">
        <title>Metabolic potential of uncultured bacteria and archaea associated with petroleum seepage in deep-sea sediments.</title>
        <authorList>
            <person name="Dong X."/>
            <person name="Hubert C."/>
        </authorList>
    </citation>
    <scope>NUCLEOTIDE SEQUENCE [LARGE SCALE GENOMIC DNA]</scope>
    <source>
        <strain evidence="11">E29_bin28</strain>
    </source>
</reference>
<feature type="domain" description="Aldehyde ferredoxin oxidoreductase N-terminal" evidence="10">
    <location>
        <begin position="16"/>
        <end position="219"/>
    </location>
</feature>
<comment type="similarity">
    <text evidence="2">Belongs to the AOR/FOR family.</text>
</comment>
<dbReference type="InterPro" id="IPR013985">
    <property type="entry name" value="Ald_Fedxn_OxRdtase_dom3"/>
</dbReference>
<dbReference type="InterPro" id="IPR036021">
    <property type="entry name" value="Tungsten_al_ferr_oxy-like_C"/>
</dbReference>
<evidence type="ECO:0000256" key="1">
    <source>
        <dbReference type="ARBA" id="ARBA00001966"/>
    </source>
</evidence>
<dbReference type="Pfam" id="PF02730">
    <property type="entry name" value="AFOR_N"/>
    <property type="match status" value="1"/>
</dbReference>
<dbReference type="PANTHER" id="PTHR30038:SF0">
    <property type="entry name" value="TUNGSTEN-CONTAINING ALDEHYDE FERREDOXIN OXIDOREDUCTASE"/>
    <property type="match status" value="1"/>
</dbReference>
<evidence type="ECO:0000256" key="9">
    <source>
        <dbReference type="SAM" id="MobiDB-lite"/>
    </source>
</evidence>
<comment type="cofactor">
    <cofactor evidence="8">
        <name>tungstopterin</name>
        <dbReference type="ChEBI" id="CHEBI:30402"/>
    </cofactor>
</comment>
<dbReference type="Proteomes" id="UP000316925">
    <property type="component" value="Unassembled WGS sequence"/>
</dbReference>
<dbReference type="InterPro" id="IPR051919">
    <property type="entry name" value="W-dependent_AOR"/>
</dbReference>